<feature type="transmembrane region" description="Helical" evidence="1">
    <location>
        <begin position="117"/>
        <end position="144"/>
    </location>
</feature>
<feature type="transmembrane region" description="Helical" evidence="1">
    <location>
        <begin position="232"/>
        <end position="252"/>
    </location>
</feature>
<sequence>MSAVSTITPAAADRDAGIPFGRLVRTELRKLYDTRASRWLLIAIAAITPIVIVVLVFALSPKDLTFNKLVDFSSTPEKMLLPALGILAMTSEWSQRTGLVTFTLVPHRRRVLVAKFVATLCLGIAATAIMFAACAVGNVLGATIRGGDGSWSFGVSGFGGITLVMLIGLVEGMAFGMALLVTPAAIVVYYVLPNVWSAVFATVSGLKSAEAWVDLSEATGNFYNDKMTGTGWLQLLVALSIWVLVPLLIGVWRVGRTEVKTT</sequence>
<feature type="transmembrane region" description="Helical" evidence="1">
    <location>
        <begin position="150"/>
        <end position="167"/>
    </location>
</feature>
<reference evidence="3" key="1">
    <citation type="journal article" date="2019" name="Int. J. Syst. Evol. Microbiol.">
        <title>The Global Catalogue of Microorganisms (GCM) 10K type strain sequencing project: providing services to taxonomists for standard genome sequencing and annotation.</title>
        <authorList>
            <consortium name="The Broad Institute Genomics Platform"/>
            <consortium name="The Broad Institute Genome Sequencing Center for Infectious Disease"/>
            <person name="Wu L."/>
            <person name="Ma J."/>
        </authorList>
    </citation>
    <scope>NUCLEOTIDE SEQUENCE [LARGE SCALE GENOMIC DNA]</scope>
    <source>
        <strain evidence="3">CCUG 58127</strain>
    </source>
</reference>
<name>A0ABW2ACM2_9MICO</name>
<comment type="caution">
    <text evidence="2">The sequence shown here is derived from an EMBL/GenBank/DDBJ whole genome shotgun (WGS) entry which is preliminary data.</text>
</comment>
<keyword evidence="1" id="KW-1133">Transmembrane helix</keyword>
<keyword evidence="1" id="KW-0812">Transmembrane</keyword>
<evidence type="ECO:0000256" key="1">
    <source>
        <dbReference type="SAM" id="Phobius"/>
    </source>
</evidence>
<proteinExistence type="predicted"/>
<dbReference type="EMBL" id="JBHSWH010000001">
    <property type="protein sequence ID" value="MFC6704521.1"/>
    <property type="molecule type" value="Genomic_DNA"/>
</dbReference>
<organism evidence="2 3">
    <name type="scientific">Flexivirga alba</name>
    <dbReference type="NCBI Taxonomy" id="702742"/>
    <lineage>
        <taxon>Bacteria</taxon>
        <taxon>Bacillati</taxon>
        <taxon>Actinomycetota</taxon>
        <taxon>Actinomycetes</taxon>
        <taxon>Micrococcales</taxon>
        <taxon>Dermacoccaceae</taxon>
        <taxon>Flexivirga</taxon>
    </lineage>
</organism>
<dbReference type="RefSeq" id="WP_382398830.1">
    <property type="nucleotide sequence ID" value="NZ_JBHSWH010000001.1"/>
</dbReference>
<keyword evidence="1" id="KW-0472">Membrane</keyword>
<gene>
    <name evidence="2" type="ORF">ACFQDH_04365</name>
</gene>
<protein>
    <submittedName>
        <fullName evidence="2">ABC transporter permease</fullName>
    </submittedName>
</protein>
<evidence type="ECO:0000313" key="2">
    <source>
        <dbReference type="EMBL" id="MFC6704521.1"/>
    </source>
</evidence>
<feature type="transmembrane region" description="Helical" evidence="1">
    <location>
        <begin position="174"/>
        <end position="192"/>
    </location>
</feature>
<accession>A0ABW2ACM2</accession>
<feature type="transmembrane region" description="Helical" evidence="1">
    <location>
        <begin position="39"/>
        <end position="59"/>
    </location>
</feature>
<dbReference type="Proteomes" id="UP001596298">
    <property type="component" value="Unassembled WGS sequence"/>
</dbReference>
<evidence type="ECO:0000313" key="3">
    <source>
        <dbReference type="Proteomes" id="UP001596298"/>
    </source>
</evidence>
<keyword evidence="3" id="KW-1185">Reference proteome</keyword>